<dbReference type="PANTHER" id="PTHR21310">
    <property type="entry name" value="AMINOGLYCOSIDE PHOSPHOTRANSFERASE-RELATED-RELATED"/>
    <property type="match status" value="1"/>
</dbReference>
<feature type="domain" description="Aminoglycoside phosphotransferase" evidence="1">
    <location>
        <begin position="34"/>
        <end position="275"/>
    </location>
</feature>
<accession>A0ABW7JJF8</accession>
<dbReference type="InterPro" id="IPR002575">
    <property type="entry name" value="Aminoglycoside_PTrfase"/>
</dbReference>
<gene>
    <name evidence="2" type="ORF">ACHIPZ_03410</name>
</gene>
<dbReference type="Gene3D" id="3.30.200.20">
    <property type="entry name" value="Phosphorylase Kinase, domain 1"/>
    <property type="match status" value="1"/>
</dbReference>
<dbReference type="Gene3D" id="3.90.1200.10">
    <property type="match status" value="1"/>
</dbReference>
<reference evidence="2 3" key="1">
    <citation type="submission" date="2024-10" db="EMBL/GenBank/DDBJ databases">
        <authorList>
            <person name="Riesco R."/>
        </authorList>
    </citation>
    <scope>NUCLEOTIDE SEQUENCE [LARGE SCALE GENOMIC DNA]</scope>
    <source>
        <strain evidence="2 3">NCIMB 15449</strain>
    </source>
</reference>
<dbReference type="InterPro" id="IPR041726">
    <property type="entry name" value="ACAD10_11_N"/>
</dbReference>
<dbReference type="PANTHER" id="PTHR21310:SF57">
    <property type="entry name" value="BLR2944 PROTEIN"/>
    <property type="match status" value="1"/>
</dbReference>
<evidence type="ECO:0000259" key="1">
    <source>
        <dbReference type="Pfam" id="PF01636"/>
    </source>
</evidence>
<dbReference type="Pfam" id="PF01636">
    <property type="entry name" value="APH"/>
    <property type="match status" value="1"/>
</dbReference>
<protein>
    <submittedName>
        <fullName evidence="2">Phosphotransferase family protein</fullName>
    </submittedName>
</protein>
<proteinExistence type="predicted"/>
<dbReference type="Proteomes" id="UP001609175">
    <property type="component" value="Unassembled WGS sequence"/>
</dbReference>
<dbReference type="EMBL" id="JBIMSO010000012">
    <property type="protein sequence ID" value="MFH5207271.1"/>
    <property type="molecule type" value="Genomic_DNA"/>
</dbReference>
<evidence type="ECO:0000313" key="2">
    <source>
        <dbReference type="EMBL" id="MFH5207271.1"/>
    </source>
</evidence>
<organism evidence="2 3">
    <name type="scientific">Antrihabitans spumae</name>
    <dbReference type="NCBI Taxonomy" id="3373370"/>
    <lineage>
        <taxon>Bacteria</taxon>
        <taxon>Bacillati</taxon>
        <taxon>Actinomycetota</taxon>
        <taxon>Actinomycetes</taxon>
        <taxon>Mycobacteriales</taxon>
        <taxon>Nocardiaceae</taxon>
        <taxon>Antrihabitans</taxon>
    </lineage>
</organism>
<name>A0ABW7JJF8_9NOCA</name>
<evidence type="ECO:0000313" key="3">
    <source>
        <dbReference type="Proteomes" id="UP001609175"/>
    </source>
</evidence>
<sequence>MSQSGTEAAHDTVAGIERFLGDQFGGTWTVSNLVPVSAGARRRNVVLDAVTSGEHLRLVATIVPTNIELVPITAEARIRELARDNGVPVPRIHAVCTDPTYVGASFLLSERVDGETVPRRVLRLVDAEGIGNRIAEQLGVAMGRLHGIDPAVAGFLPGDEHADPASAALAELDSAVDLLLADRPVFAFALRWLDQNLPGPPPRRTVVHNDIRNGNLIVGPDGLRAVLDWEGARCWGDPMRDTAWAALRMWRFREDTREIGGFADRSVFVAGYESVGGLFDPDRFHWWKVLCTLWWGVGLASQAAAHLDGSVRDIVMAASGRRVPEVEWDLLMLTKP</sequence>
<dbReference type="RefSeq" id="WP_395112695.1">
    <property type="nucleotide sequence ID" value="NZ_JBIMSO010000012.1"/>
</dbReference>
<dbReference type="CDD" id="cd05154">
    <property type="entry name" value="ACAD10_11_N-like"/>
    <property type="match status" value="1"/>
</dbReference>
<dbReference type="InterPro" id="IPR051678">
    <property type="entry name" value="AGP_Transferase"/>
</dbReference>
<dbReference type="InterPro" id="IPR011009">
    <property type="entry name" value="Kinase-like_dom_sf"/>
</dbReference>
<comment type="caution">
    <text evidence="2">The sequence shown here is derived from an EMBL/GenBank/DDBJ whole genome shotgun (WGS) entry which is preliminary data.</text>
</comment>
<dbReference type="SUPFAM" id="SSF56112">
    <property type="entry name" value="Protein kinase-like (PK-like)"/>
    <property type="match status" value="1"/>
</dbReference>